<feature type="compositionally biased region" description="Basic and acidic residues" evidence="2">
    <location>
        <begin position="158"/>
        <end position="171"/>
    </location>
</feature>
<evidence type="ECO:0000259" key="3">
    <source>
        <dbReference type="PROSITE" id="PS50158"/>
    </source>
</evidence>
<dbReference type="InterPro" id="IPR043502">
    <property type="entry name" value="DNA/RNA_pol_sf"/>
</dbReference>
<dbReference type="GO" id="GO:0003676">
    <property type="term" value="F:nucleic acid binding"/>
    <property type="evidence" value="ECO:0007669"/>
    <property type="project" value="InterPro"/>
</dbReference>
<name>A0A699GW69_TANCI</name>
<dbReference type="InterPro" id="IPR057670">
    <property type="entry name" value="SH3_retrovirus"/>
</dbReference>
<feature type="region of interest" description="Disordered" evidence="2">
    <location>
        <begin position="427"/>
        <end position="495"/>
    </location>
</feature>
<dbReference type="PANTHER" id="PTHR11439:SF515">
    <property type="entry name" value="GAG-POL POLYPROTEIN"/>
    <property type="match status" value="1"/>
</dbReference>
<evidence type="ECO:0000256" key="1">
    <source>
        <dbReference type="PROSITE-ProRule" id="PRU00047"/>
    </source>
</evidence>
<dbReference type="SUPFAM" id="SSF56672">
    <property type="entry name" value="DNA/RNA polymerases"/>
    <property type="match status" value="1"/>
</dbReference>
<dbReference type="InterPro" id="IPR036875">
    <property type="entry name" value="Znf_CCHC_sf"/>
</dbReference>
<dbReference type="PROSITE" id="PS50158">
    <property type="entry name" value="ZF_CCHC"/>
    <property type="match status" value="1"/>
</dbReference>
<feature type="compositionally biased region" description="Basic and acidic residues" evidence="2">
    <location>
        <begin position="190"/>
        <end position="205"/>
    </location>
</feature>
<dbReference type="Pfam" id="PF07727">
    <property type="entry name" value="RVT_2"/>
    <property type="match status" value="2"/>
</dbReference>
<dbReference type="AlphaFoldDB" id="A0A699GW69"/>
<dbReference type="InterPro" id="IPR012337">
    <property type="entry name" value="RNaseH-like_sf"/>
</dbReference>
<evidence type="ECO:0000313" key="4">
    <source>
        <dbReference type="EMBL" id="GEW35625.1"/>
    </source>
</evidence>
<dbReference type="CDD" id="cd09272">
    <property type="entry name" value="RNase_HI_RT_Ty1"/>
    <property type="match status" value="1"/>
</dbReference>
<dbReference type="PANTHER" id="PTHR11439">
    <property type="entry name" value="GAG-POL-RELATED RETROTRANSPOSON"/>
    <property type="match status" value="1"/>
</dbReference>
<dbReference type="InterPro" id="IPR001878">
    <property type="entry name" value="Znf_CCHC"/>
</dbReference>
<dbReference type="InterPro" id="IPR036397">
    <property type="entry name" value="RNaseH_sf"/>
</dbReference>
<dbReference type="SUPFAM" id="SSF53098">
    <property type="entry name" value="Ribonuclease H-like"/>
    <property type="match status" value="1"/>
</dbReference>
<feature type="compositionally biased region" description="Low complexity" evidence="2">
    <location>
        <begin position="473"/>
        <end position="487"/>
    </location>
</feature>
<sequence length="947" mass="107671">MFLPNTFLVRFHRMRSKCSKPNITTIDLINVSYTPVDHNASPPVVLSLHHRIATEYGTPQASTTINNQDTAIAIPKDVLLMLVDKDTAKEAWETLHTMHMGADRVKEAKVQTLRSDFEVIRMKDSESVDEFAMRLNTIITVWGLEEHDSGRGCGSSQDSRRETLRTDERDSSNAPRGRGGSSSRGRGRGRGRECGRGRGDGHDPKTNWNDQKHVHKDKRKIKCFACEEFGHYASECSKKGDHSKFHELDEYVLGRVNFGDGSMVAIMGKGSVLFDCKNGLLNERRNRTVMEMAMSLLKGRNVPGEFWGEAVRHAVYLLNRLPSKSLPDITPYEAWYGKKPNLEHLKTFGCIVFAKHTCGHLKKLDDRGKNMVYLGVEDGTKENRLYDPQERKLRVSRDVLFDEKKRWDWCKSMEDDRPVTNTFTIIKPPLETPQHSPKTTHNQQDPEFETVVSGQPYPEDVQADLDPNNAALDPFSSPSTDSSNSSNAIGPRGFRSLDDIYDRTHEVTLQPEELMMVETDQPSTFEEAVNFKAWREAMQAELDAIEKYKIWELTDLPPGEKPIGLKWVYKVKKDNLGNVVKYKARLVVKRYVQKQGVDYYEVFALVARLDTKKLILALAAQHGWVVHHLDVKSAFLNKDLKEEVYVTQLEDKSMNGLGFLKSSQDLAVYTRNLKGKTRIVGVYVDDLIITGSYTHDIVEFKEQMKNEFEMSDLGLLAYYRGIEVSQKKWGITLRQTAYAKKILDWNCKPFYEKPTTLHFRVVKRILRYIRGTLDYGINYEKGSEFKELVGFTDSDHGGDVVSGKSTSGMIFYLGRNVITWQSQKQKSVALSSCEAEFMAATGAACQAIWLANLVKELTGHHVAPIKLYVDNKSDIALIKNHVFHGRSKHINIRFHFIRECVEDGLIIVEHVSSKDQRADIFTKAMAQVDFINKRNVLGVTNAELGPV</sequence>
<evidence type="ECO:0000256" key="2">
    <source>
        <dbReference type="SAM" id="MobiDB-lite"/>
    </source>
</evidence>
<gene>
    <name evidence="4" type="ORF">Tci_207601</name>
</gene>
<keyword evidence="1" id="KW-0863">Zinc-finger</keyword>
<dbReference type="InterPro" id="IPR013103">
    <property type="entry name" value="RVT_2"/>
</dbReference>
<dbReference type="Gene3D" id="3.30.420.10">
    <property type="entry name" value="Ribonuclease H-like superfamily/Ribonuclease H"/>
    <property type="match status" value="1"/>
</dbReference>
<keyword evidence="1" id="KW-0862">Zinc</keyword>
<accession>A0A699GW69</accession>
<dbReference type="GO" id="GO:0008270">
    <property type="term" value="F:zinc ion binding"/>
    <property type="evidence" value="ECO:0007669"/>
    <property type="project" value="UniProtKB-KW"/>
</dbReference>
<feature type="domain" description="CCHC-type" evidence="3">
    <location>
        <begin position="222"/>
        <end position="238"/>
    </location>
</feature>
<proteinExistence type="predicted"/>
<protein>
    <recommendedName>
        <fullName evidence="3">CCHC-type domain-containing protein</fullName>
    </recommendedName>
</protein>
<feature type="compositionally biased region" description="Polar residues" evidence="2">
    <location>
        <begin position="433"/>
        <end position="445"/>
    </location>
</feature>
<feature type="region of interest" description="Disordered" evidence="2">
    <location>
        <begin position="148"/>
        <end position="213"/>
    </location>
</feature>
<organism evidence="4">
    <name type="scientific">Tanacetum cinerariifolium</name>
    <name type="common">Dalmatian daisy</name>
    <name type="synonym">Chrysanthemum cinerariifolium</name>
    <dbReference type="NCBI Taxonomy" id="118510"/>
    <lineage>
        <taxon>Eukaryota</taxon>
        <taxon>Viridiplantae</taxon>
        <taxon>Streptophyta</taxon>
        <taxon>Embryophyta</taxon>
        <taxon>Tracheophyta</taxon>
        <taxon>Spermatophyta</taxon>
        <taxon>Magnoliopsida</taxon>
        <taxon>eudicotyledons</taxon>
        <taxon>Gunneridae</taxon>
        <taxon>Pentapetalae</taxon>
        <taxon>asterids</taxon>
        <taxon>campanulids</taxon>
        <taxon>Asterales</taxon>
        <taxon>Asteraceae</taxon>
        <taxon>Asteroideae</taxon>
        <taxon>Anthemideae</taxon>
        <taxon>Anthemidinae</taxon>
        <taxon>Tanacetum</taxon>
    </lineage>
</organism>
<dbReference type="EMBL" id="BKCJ010055008">
    <property type="protein sequence ID" value="GEW35625.1"/>
    <property type="molecule type" value="Genomic_DNA"/>
</dbReference>
<comment type="caution">
    <text evidence="4">The sequence shown here is derived from an EMBL/GenBank/DDBJ whole genome shotgun (WGS) entry which is preliminary data.</text>
</comment>
<dbReference type="SUPFAM" id="SSF57756">
    <property type="entry name" value="Retrovirus zinc finger-like domains"/>
    <property type="match status" value="1"/>
</dbReference>
<reference evidence="4" key="1">
    <citation type="journal article" date="2019" name="Sci. Rep.">
        <title>Draft genome of Tanacetum cinerariifolium, the natural source of mosquito coil.</title>
        <authorList>
            <person name="Yamashiro T."/>
            <person name="Shiraishi A."/>
            <person name="Satake H."/>
            <person name="Nakayama K."/>
        </authorList>
    </citation>
    <scope>NUCLEOTIDE SEQUENCE</scope>
</reference>
<keyword evidence="1" id="KW-0479">Metal-binding</keyword>
<dbReference type="Pfam" id="PF25597">
    <property type="entry name" value="SH3_retrovirus"/>
    <property type="match status" value="1"/>
</dbReference>